<dbReference type="Pfam" id="PF18818">
    <property type="entry name" value="MPTase-PolyVal"/>
    <property type="match status" value="1"/>
</dbReference>
<dbReference type="EMBL" id="CP002683">
    <property type="protein sequence ID" value="AEH45817.1"/>
    <property type="molecule type" value="Genomic_DNA"/>
</dbReference>
<accession>F8A9R7</accession>
<reference evidence="3 4" key="2">
    <citation type="journal article" date="2012" name="Stand. Genomic Sci.">
        <title>Complete genome sequence of the thermophilic sulfate-reducing ocean bacterium Thermodesulfatator indicus type strain (CIR29812(T)).</title>
        <authorList>
            <person name="Anderson I."/>
            <person name="Saunders E."/>
            <person name="Lapidus A."/>
            <person name="Nolan M."/>
            <person name="Lucas S."/>
            <person name="Tice H."/>
            <person name="Del Rio T.G."/>
            <person name="Cheng J.F."/>
            <person name="Han C."/>
            <person name="Tapia R."/>
            <person name="Goodwin L.A."/>
            <person name="Pitluck S."/>
            <person name="Liolios K."/>
            <person name="Mavromatis K."/>
            <person name="Pagani I."/>
            <person name="Ivanova N."/>
            <person name="Mikhailova N."/>
            <person name="Pati A."/>
            <person name="Chen A."/>
            <person name="Palaniappan K."/>
            <person name="Land M."/>
            <person name="Hauser L."/>
            <person name="Jeffries C.D."/>
            <person name="Chang Y.J."/>
            <person name="Brambilla E.M."/>
            <person name="Rohde M."/>
            <person name="Spring S."/>
            <person name="Goker M."/>
            <person name="Detter J.C."/>
            <person name="Woyke T."/>
            <person name="Bristow J."/>
            <person name="Eisen J.A."/>
            <person name="Markowitz V."/>
            <person name="Hugenholtz P."/>
            <person name="Kyrpides N.C."/>
            <person name="Klenk H.P."/>
        </authorList>
    </citation>
    <scope>NUCLEOTIDE SEQUENCE [LARGE SCALE GENOMIC DNA]</scope>
    <source>
        <strain evidence="4">DSM 15286 / JCM 11887 / CIR29812</strain>
    </source>
</reference>
<evidence type="ECO:0000313" key="3">
    <source>
        <dbReference type="EMBL" id="AEH45817.1"/>
    </source>
</evidence>
<feature type="domain" description="N-terminal" evidence="1">
    <location>
        <begin position="2"/>
        <end position="128"/>
    </location>
</feature>
<dbReference type="InterPro" id="IPR017113">
    <property type="entry name" value="Antirestriction_ArdC"/>
</dbReference>
<dbReference type="eggNOG" id="COG4227">
    <property type="taxonomic scope" value="Bacteria"/>
</dbReference>
<keyword evidence="4" id="KW-1185">Reference proteome</keyword>
<dbReference type="RefSeq" id="WP_013908556.1">
    <property type="nucleotide sequence ID" value="NC_015681.1"/>
</dbReference>
<evidence type="ECO:0008006" key="5">
    <source>
        <dbReference type="Google" id="ProtNLM"/>
    </source>
</evidence>
<dbReference type="HOGENOM" id="CLU_041111_0_0_0"/>
<sequence length="298" mass="34073">MKNVYKEVTQMVIETLKKGIGPWIRPWKTATTGGHRNAFYGRTYRGINVLLLNIAAWKRGFTSNLWLTYREARKLGGYVSPGEKGTAVIFWKFVEVQEKDHEGKPVYDAETGEPVVRKVPFARAYTVFNVEQCENLRLPETRERVTPADVLLSAERLLSLPRIRWGGQAVYYPERDVIVLPPRRAFRSRDDFYATAFHEITHWTGHPSRLNRDLSGRFGDRAYAMEELVAEMGSAFLGAHVGLDIRKLQHPEYIGSWIRVLEKDTKAIFTAARLAQEACDWLLEQAGMVEASEEKKAA</sequence>
<dbReference type="OrthoDB" id="9792687at2"/>
<name>F8A9R7_THEID</name>
<dbReference type="GO" id="GO:0003697">
    <property type="term" value="F:single-stranded DNA binding"/>
    <property type="evidence" value="ECO:0007669"/>
    <property type="project" value="InterPro"/>
</dbReference>
<dbReference type="Pfam" id="PF08401">
    <property type="entry name" value="ArdcN"/>
    <property type="match status" value="1"/>
</dbReference>
<dbReference type="STRING" id="667014.Thein_1963"/>
<dbReference type="KEGG" id="tid:Thein_1963"/>
<evidence type="ECO:0000313" key="4">
    <source>
        <dbReference type="Proteomes" id="UP000006793"/>
    </source>
</evidence>
<reference evidence="4" key="1">
    <citation type="submission" date="2011-04" db="EMBL/GenBank/DDBJ databases">
        <title>The complete genome of Thermodesulfatator indicus DSM 15286.</title>
        <authorList>
            <person name="Lucas S."/>
            <person name="Copeland A."/>
            <person name="Lapidus A."/>
            <person name="Bruce D."/>
            <person name="Goodwin L."/>
            <person name="Pitluck S."/>
            <person name="Peters L."/>
            <person name="Kyrpides N."/>
            <person name="Mavromatis K."/>
            <person name="Pagani I."/>
            <person name="Ivanova N."/>
            <person name="Saunders L."/>
            <person name="Detter J.C."/>
            <person name="Tapia R."/>
            <person name="Han C."/>
            <person name="Land M."/>
            <person name="Hauser L."/>
            <person name="Markowitz V."/>
            <person name="Cheng J.-F."/>
            <person name="Hugenholtz P."/>
            <person name="Woyke T."/>
            <person name="Wu D."/>
            <person name="Spring S."/>
            <person name="Schroeder M."/>
            <person name="Brambilla E."/>
            <person name="Klenk H.-P."/>
            <person name="Eisen J.A."/>
        </authorList>
    </citation>
    <scope>NUCLEOTIDE SEQUENCE [LARGE SCALE GENOMIC DNA]</scope>
    <source>
        <strain evidence="4">DSM 15286 / JCM 11887 / CIR29812</strain>
    </source>
</reference>
<dbReference type="PATRIC" id="fig|667014.3.peg.2016"/>
<dbReference type="PIRSF" id="PIRSF037112">
    <property type="entry name" value="Antirestriction_ArdC"/>
    <property type="match status" value="1"/>
</dbReference>
<dbReference type="AlphaFoldDB" id="F8A9R7"/>
<dbReference type="Proteomes" id="UP000006793">
    <property type="component" value="Chromosome"/>
</dbReference>
<dbReference type="InterPro" id="IPR041459">
    <property type="entry name" value="MPTase-PolyVal"/>
</dbReference>
<gene>
    <name evidence="3" type="ordered locus">Thein_1963</name>
</gene>
<dbReference type="InParanoid" id="F8A9R7"/>
<proteinExistence type="predicted"/>
<protein>
    <recommendedName>
        <fullName evidence="5">Antirestriction protein ArdC</fullName>
    </recommendedName>
</protein>
<evidence type="ECO:0000259" key="2">
    <source>
        <dbReference type="Pfam" id="PF18818"/>
    </source>
</evidence>
<dbReference type="InterPro" id="IPR013610">
    <property type="entry name" value="ArdC_N"/>
</dbReference>
<dbReference type="PaxDb" id="667014-Thein_1963"/>
<feature type="domain" description="Polyvalent protein metallopeptidase" evidence="2">
    <location>
        <begin position="166"/>
        <end position="273"/>
    </location>
</feature>
<organism evidence="3 4">
    <name type="scientific">Thermodesulfatator indicus (strain DSM 15286 / JCM 11887 / CIR29812)</name>
    <dbReference type="NCBI Taxonomy" id="667014"/>
    <lineage>
        <taxon>Bacteria</taxon>
        <taxon>Pseudomonadati</taxon>
        <taxon>Thermodesulfobacteriota</taxon>
        <taxon>Thermodesulfobacteria</taxon>
        <taxon>Thermodesulfobacteriales</taxon>
        <taxon>Thermodesulfatatoraceae</taxon>
        <taxon>Thermodesulfatator</taxon>
    </lineage>
</organism>
<evidence type="ECO:0000259" key="1">
    <source>
        <dbReference type="Pfam" id="PF08401"/>
    </source>
</evidence>